<sequence length="263" mass="28968">MPAIEPKNVTAQILHRARGNPPSTTGYTAISNCFPGLEFDIRSLLRHIFVGVVLHESIPFVVGIEPGGPQQLAGSPDWLLVQVEGIQLIGTIMGPRQVNGPSEQLGAFGLERFNALAPIFRNAGQRVRCVFVNNESNQQLEIDLEVRSIFERRTNSAGQQETGPALSRDIAAPGDLTQGLCSPWSADFLECGCYYWAASRPDLVNAQVGADGKMNGHNWQHRGRTPATPPQYSIRRNDLVTYEELYRDWEGSLKFIVGGKDEP</sequence>
<geneLocation type="plasmid" evidence="2 3">
    <name>pBb323S2c</name>
</geneLocation>
<dbReference type="Proteomes" id="UP000564836">
    <property type="component" value="Plasmid pBb323S2c"/>
</dbReference>
<accession>A0A7Z0QP26</accession>
<organism evidence="1">
    <name type="scientific">Bradyrhizobium barranii subsp. barranii</name>
    <dbReference type="NCBI Taxonomy" id="2823807"/>
    <lineage>
        <taxon>Bacteria</taxon>
        <taxon>Pseudomonadati</taxon>
        <taxon>Pseudomonadota</taxon>
        <taxon>Alphaproteobacteria</taxon>
        <taxon>Hyphomicrobiales</taxon>
        <taxon>Nitrobacteraceae</taxon>
        <taxon>Bradyrhizobium</taxon>
        <taxon>Bradyrhizobium barranii</taxon>
    </lineage>
</organism>
<dbReference type="EMBL" id="JACBFH010000005">
    <property type="protein sequence ID" value="NYY96987.1"/>
    <property type="molecule type" value="Genomic_DNA"/>
</dbReference>
<reference evidence="2 3" key="3">
    <citation type="journal article" date="2022" name="Int. J. Syst. Evol. Microbiol.">
        <title>Strains of Bradyrhizobium barranii sp. nov. associated with legumes native to Canada are symbionts of soybeans and belong to different subspecies (subsp. barranii subsp. nov. and subsp. apii subsp. nov.) and symbiovars (sv. glycinearum and sv. septentrionale).</title>
        <authorList>
            <person name="Bromfield E.S.P."/>
            <person name="Cloutier S."/>
            <person name="Wasai-Hara S."/>
            <person name="Minamisawa K."/>
        </authorList>
    </citation>
    <scope>NUCLEOTIDE SEQUENCE [LARGE SCALE GENOMIC DNA]</scope>
    <source>
        <strain evidence="2 3">323S2</strain>
        <plasmid evidence="3">pBb323S2c</plasmid>
    </source>
</reference>
<name>A0A7Z0QP26_9BRAD</name>
<reference evidence="2 3" key="1">
    <citation type="journal article" date="2017" name="Syst. Appl. Microbiol.">
        <title>Soybeans inoculated with root zone soils of Canadian native legumes harbour diverse and novel Bradyrhizobium spp. that possess agricultural potential.</title>
        <authorList>
            <person name="Bromfield E.S.P."/>
            <person name="Cloutier S."/>
            <person name="Tambong J.T."/>
            <person name="Tran Thi T.V."/>
        </authorList>
    </citation>
    <scope>NUCLEOTIDE SEQUENCE [LARGE SCALE GENOMIC DNA]</scope>
    <source>
        <strain evidence="2 3">323S2</strain>
    </source>
</reference>
<evidence type="ECO:0000313" key="1">
    <source>
        <dbReference type="EMBL" id="NYY96987.1"/>
    </source>
</evidence>
<evidence type="ECO:0000313" key="3">
    <source>
        <dbReference type="Proteomes" id="UP000564836"/>
    </source>
</evidence>
<proteinExistence type="predicted"/>
<dbReference type="RefSeq" id="WP_166354674.1">
    <property type="nucleotide sequence ID" value="NZ_CP049702.1"/>
</dbReference>
<reference evidence="1" key="2">
    <citation type="submission" date="2020-06" db="EMBL/GenBank/DDBJ databases">
        <title>Whole Genome Sequence of Bradyrhizobium sp. Strain 323S2.</title>
        <authorList>
            <person name="Bromfield E.S.P."/>
        </authorList>
    </citation>
    <scope>NUCLEOTIDE SEQUENCE [LARGE SCALE GENOMIC DNA]</scope>
    <source>
        <strain evidence="1">323S2</strain>
    </source>
</reference>
<keyword evidence="2" id="KW-0614">Plasmid</keyword>
<protein>
    <submittedName>
        <fullName evidence="1">Uncharacterized protein</fullName>
    </submittedName>
</protein>
<dbReference type="EMBL" id="CP088279">
    <property type="protein sequence ID" value="UGX89807.1"/>
    <property type="molecule type" value="Genomic_DNA"/>
</dbReference>
<gene>
    <name evidence="2" type="ORF">G6321_00003205</name>
    <name evidence="1" type="ORF">G6321_54990</name>
</gene>
<dbReference type="AlphaFoldDB" id="A0A7Z0QP26"/>
<evidence type="ECO:0000313" key="2">
    <source>
        <dbReference type="EMBL" id="UGX89807.1"/>
    </source>
</evidence>